<keyword evidence="1" id="KW-0812">Transmembrane</keyword>
<keyword evidence="1" id="KW-0472">Membrane</keyword>
<dbReference type="VEuPathDB" id="VectorBase:GPPI003880"/>
<keyword evidence="1" id="KW-1133">Transmembrane helix</keyword>
<organism evidence="2 3">
    <name type="scientific">Glossina palpalis gambiensis</name>
    <dbReference type="NCBI Taxonomy" id="67801"/>
    <lineage>
        <taxon>Eukaryota</taxon>
        <taxon>Metazoa</taxon>
        <taxon>Ecdysozoa</taxon>
        <taxon>Arthropoda</taxon>
        <taxon>Hexapoda</taxon>
        <taxon>Insecta</taxon>
        <taxon>Pterygota</taxon>
        <taxon>Neoptera</taxon>
        <taxon>Endopterygota</taxon>
        <taxon>Diptera</taxon>
        <taxon>Brachycera</taxon>
        <taxon>Muscomorpha</taxon>
        <taxon>Hippoboscoidea</taxon>
        <taxon>Glossinidae</taxon>
        <taxon>Glossina</taxon>
    </lineage>
</organism>
<evidence type="ECO:0000313" key="2">
    <source>
        <dbReference type="EnsemblMetazoa" id="GPPI003880-PA"/>
    </source>
</evidence>
<name>A0A1B0APG5_9MUSC</name>
<reference evidence="2" key="2">
    <citation type="submission" date="2020-05" db="UniProtKB">
        <authorList>
            <consortium name="EnsemblMetazoa"/>
        </authorList>
    </citation>
    <scope>IDENTIFICATION</scope>
    <source>
        <strain evidence="2">IAEA</strain>
    </source>
</reference>
<feature type="transmembrane region" description="Helical" evidence="1">
    <location>
        <begin position="54"/>
        <end position="75"/>
    </location>
</feature>
<reference evidence="3" key="1">
    <citation type="submission" date="2015-01" db="EMBL/GenBank/DDBJ databases">
        <authorList>
            <person name="Aksoy S."/>
            <person name="Warren W."/>
            <person name="Wilson R.K."/>
        </authorList>
    </citation>
    <scope>NUCLEOTIDE SEQUENCE [LARGE SCALE GENOMIC DNA]</scope>
    <source>
        <strain evidence="3">IAEA</strain>
    </source>
</reference>
<dbReference type="AlphaFoldDB" id="A0A1B0APG5"/>
<keyword evidence="3" id="KW-1185">Reference proteome</keyword>
<protein>
    <submittedName>
        <fullName evidence="2">Uncharacterized protein</fullName>
    </submittedName>
</protein>
<sequence>MAPASTGQVLWRAISPDLDITDLSSNHALIFNCREKIDQIQSALNLRPFVHSKYGIHFLFLPWFCFVLCGTLLSLRYIEINVPSDFPAEISLGTKSPKPIVVMVMKQK</sequence>
<evidence type="ECO:0000313" key="3">
    <source>
        <dbReference type="Proteomes" id="UP000092460"/>
    </source>
</evidence>
<dbReference type="EMBL" id="JXJN01001399">
    <property type="status" value="NOT_ANNOTATED_CDS"/>
    <property type="molecule type" value="Genomic_DNA"/>
</dbReference>
<dbReference type="EnsemblMetazoa" id="GPPI003880-RA">
    <property type="protein sequence ID" value="GPPI003880-PA"/>
    <property type="gene ID" value="GPPI003880"/>
</dbReference>
<accession>A0A1B0APG5</accession>
<dbReference type="Proteomes" id="UP000092460">
    <property type="component" value="Unassembled WGS sequence"/>
</dbReference>
<evidence type="ECO:0000256" key="1">
    <source>
        <dbReference type="SAM" id="Phobius"/>
    </source>
</evidence>
<proteinExistence type="predicted"/>